<reference evidence="2 3" key="2">
    <citation type="submission" date="2018-11" db="EMBL/GenBank/DDBJ databases">
        <authorList>
            <consortium name="Pathogen Informatics"/>
        </authorList>
    </citation>
    <scope>NUCLEOTIDE SEQUENCE [LARGE SCALE GENOMIC DNA]</scope>
    <source>
        <strain evidence="2 3">NST_G2</strain>
    </source>
</reference>
<dbReference type="AlphaFoldDB" id="A0A183TMK9"/>
<gene>
    <name evidence="2" type="ORF">SSLN_LOCUS17707</name>
</gene>
<accession>A0A183TMK9</accession>
<dbReference type="STRING" id="70667.A0A183TMK9"/>
<dbReference type="EMBL" id="UYSU01042962">
    <property type="protein sequence ID" value="VDM04093.1"/>
    <property type="molecule type" value="Genomic_DNA"/>
</dbReference>
<dbReference type="InterPro" id="IPR023139">
    <property type="entry name" value="PBDC1-like_dom_sf"/>
</dbReference>
<dbReference type="InterPro" id="IPR008476">
    <property type="entry name" value="PBDC1_metazoa/fungi"/>
</dbReference>
<dbReference type="Proteomes" id="UP000275846">
    <property type="component" value="Unassembled WGS sequence"/>
</dbReference>
<feature type="domain" description="Polysaccharide biosynthesis" evidence="1">
    <location>
        <begin position="12"/>
        <end position="147"/>
    </location>
</feature>
<dbReference type="OrthoDB" id="10248897at2759"/>
<dbReference type="PANTHER" id="PTHR13410:SF9">
    <property type="entry name" value="PROTEIN PBDC1"/>
    <property type="match status" value="1"/>
</dbReference>
<dbReference type="Gene3D" id="1.10.3560.10">
    <property type="entry name" value="yst0336 like domain"/>
    <property type="match status" value="1"/>
</dbReference>
<dbReference type="WBParaSite" id="SSLN_0001838101-mRNA-1">
    <property type="protein sequence ID" value="SSLN_0001838101-mRNA-1"/>
    <property type="gene ID" value="SSLN_0001838101"/>
</dbReference>
<sequence length="153" mass="17853">MPIIFTNFQRSIEMSWAIAAYDHAETHFSLICVVPDCRQLRLTSNDSLIYKKFRQAFPDMEVEHLTEEMLKSPEQKEASYIRSNIRMLWRPFCMEFEGVIEDFNQGTLLRLDANKGYDEANTCVVPRIQFLAIEIARNRQGLNDRVKKTATVS</sequence>
<dbReference type="PANTHER" id="PTHR13410">
    <property type="entry name" value="PROTEIN PBDC1"/>
    <property type="match status" value="1"/>
</dbReference>
<dbReference type="InterPro" id="IPR021148">
    <property type="entry name" value="Polysacc_synth_dom"/>
</dbReference>
<dbReference type="GO" id="GO:0005737">
    <property type="term" value="C:cytoplasm"/>
    <property type="evidence" value="ECO:0007669"/>
    <property type="project" value="TreeGrafter"/>
</dbReference>
<dbReference type="Pfam" id="PF04669">
    <property type="entry name" value="PBDC1"/>
    <property type="match status" value="1"/>
</dbReference>
<protein>
    <submittedName>
        <fullName evidence="4">Polysacc_synt_4 domain-containing protein</fullName>
    </submittedName>
</protein>
<reference evidence="4" key="1">
    <citation type="submission" date="2016-06" db="UniProtKB">
        <authorList>
            <consortium name="WormBaseParasite"/>
        </authorList>
    </citation>
    <scope>IDENTIFICATION</scope>
</reference>
<proteinExistence type="predicted"/>
<evidence type="ECO:0000259" key="1">
    <source>
        <dbReference type="Pfam" id="PF04669"/>
    </source>
</evidence>
<keyword evidence="3" id="KW-1185">Reference proteome</keyword>
<evidence type="ECO:0000313" key="3">
    <source>
        <dbReference type="Proteomes" id="UP000275846"/>
    </source>
</evidence>
<organism evidence="4">
    <name type="scientific">Schistocephalus solidus</name>
    <name type="common">Tapeworm</name>
    <dbReference type="NCBI Taxonomy" id="70667"/>
    <lineage>
        <taxon>Eukaryota</taxon>
        <taxon>Metazoa</taxon>
        <taxon>Spiralia</taxon>
        <taxon>Lophotrochozoa</taxon>
        <taxon>Platyhelminthes</taxon>
        <taxon>Cestoda</taxon>
        <taxon>Eucestoda</taxon>
        <taxon>Diphyllobothriidea</taxon>
        <taxon>Diphyllobothriidae</taxon>
        <taxon>Schistocephalus</taxon>
    </lineage>
</organism>
<evidence type="ECO:0000313" key="2">
    <source>
        <dbReference type="EMBL" id="VDM04093.1"/>
    </source>
</evidence>
<evidence type="ECO:0000313" key="4">
    <source>
        <dbReference type="WBParaSite" id="SSLN_0001838101-mRNA-1"/>
    </source>
</evidence>
<name>A0A183TMK9_SCHSO</name>